<gene>
    <name evidence="6" type="ORF">CXQ85_004453</name>
</gene>
<dbReference type="STRING" id="45357.A0A2V1ARU0"/>
<keyword evidence="7" id="KW-1185">Reference proteome</keyword>
<accession>A0A2V1ARU0</accession>
<protein>
    <recommendedName>
        <fullName evidence="4">NAD-specific glutamate dehydrogenase</fullName>
        <ecNumber evidence="4">1.4.1.2</ecNumber>
    </recommendedName>
</protein>
<dbReference type="GO" id="GO:0006538">
    <property type="term" value="P:L-glutamate catabolic process"/>
    <property type="evidence" value="ECO:0007669"/>
    <property type="project" value="UniProtKB-UniRule"/>
</dbReference>
<dbReference type="InterPro" id="IPR055480">
    <property type="entry name" value="NAD-GDH_N"/>
</dbReference>
<evidence type="ECO:0000256" key="3">
    <source>
        <dbReference type="ARBA" id="ARBA00023027"/>
    </source>
</evidence>
<dbReference type="Pfam" id="PF00208">
    <property type="entry name" value="ELFV_dehydrog"/>
    <property type="match status" value="1"/>
</dbReference>
<dbReference type="EC" id="1.4.1.2" evidence="4"/>
<dbReference type="InterPro" id="IPR056365">
    <property type="entry name" value="NAD-GDH_2nd"/>
</dbReference>
<evidence type="ECO:0000313" key="7">
    <source>
        <dbReference type="Proteomes" id="UP000244309"/>
    </source>
</evidence>
<evidence type="ECO:0000256" key="4">
    <source>
        <dbReference type="PIRNR" id="PIRNR000184"/>
    </source>
</evidence>
<proteinExistence type="inferred from homology"/>
<dbReference type="GO" id="GO:0004352">
    <property type="term" value="F:glutamate dehydrogenase (NAD+) activity"/>
    <property type="evidence" value="ECO:0007669"/>
    <property type="project" value="UniProtKB-UniRule"/>
</dbReference>
<dbReference type="InterPro" id="IPR036291">
    <property type="entry name" value="NAD(P)-bd_dom_sf"/>
</dbReference>
<sequence>MSVDISRLALNGKSEDAASVGSASGASVASFKNDYIDTPFSGKQDQFDQVLDILDSTGFIPESLIESEAKWFYNCLGIDDVYFAKETPKGIASHIHSLYSCKVQAFASDIKVSEQPLIRYKREGAGHSVFFDTSFYGAGFDKRRFDDVIDEKYIDSSYGSDAYRLEYFSAPLNYSSDPILAGVAEKYAANAESAEIFAKQQVKCHFVYKTKYASETADPNETDIEKISDETFWKIASERTKTLYQDVIKKVVSSTGPVIQHFPIEESEEYRVVIGYRQKTSPSYNSALSDLADYYKLSTTRKYVEQFSNGVTIISMYIKATVAGNKKTPIDLSIYQVIKEASLLYCIPHNYFHDLFIKNDLSLQEAIYSQCGVIFVTHFLNRLGPEYTKLSQLLDPSKSIQHAEVLNSLKKRLRSETYTQDYIKEVFSTRKEIIRKLYRQFADVHYIRSSMEKTLSYQRLSQITPVGTEEEFNHLLSRECGQNEHHAVVLRALFMFNQSILKTNFYTSTKVAISFRLDPSFLPQSEYPETPYGMFFIVGSDFRGFHIRFRDISRGGIRVVRSRSVDAYHVNVRNLFDENYNLAATQQKKNKDIPEGGSKGVILLDPGLAQDTPKASFEKYIDAMIDLLLKQHIPGAKEPFVDLYNKPEILFCGPDEGTAPYVDWAALHARSRGAPWWKSFFTGKSQQIGGIPHDEYGMTSLSVRSYVNKIYEKLDIDNATIRKVQTGGPDGDLGSNEIKLSRDEKYVGIVDGSGVIADPNGLDKQELLRLASERKMIEHYDRSKLSKTGFIVSVDENDVQLPDGTVVDSGITFRNTFHVKIQEIYGTSGVDLFVPCGGRPAAIDTDNVKALIDQKTGKSVIPYFVEGANLFITQSAKLILENAGCVIFKDASTNKGGVTSSSLEVLAALSFDDKGFLENMCIDGSGVKPEFYEAYVKEVQRKIVDNAQMEFEALWKLNGESGQPITELSDKLSQAINKLGDELANSQELWNDDVEFRNAVLVDSLPPLLLKEIGMPAILERVPESYLKALFATRLASRFVYSRGIDSNPAKFLEFISSIRKEYREKQLL</sequence>
<dbReference type="Pfam" id="PF23152">
    <property type="entry name" value="GDH_2nd"/>
    <property type="match status" value="1"/>
</dbReference>
<name>A0A2V1ARU0_9ASCO</name>
<comment type="function">
    <text evidence="4">NAD(+)-dependent glutamate dehydrogenase which degrades glutamate to ammonia and alpha-ketoglutarate.</text>
</comment>
<organism evidence="6 7">
    <name type="scientific">Candidozyma haemuli</name>
    <dbReference type="NCBI Taxonomy" id="45357"/>
    <lineage>
        <taxon>Eukaryota</taxon>
        <taxon>Fungi</taxon>
        <taxon>Dikarya</taxon>
        <taxon>Ascomycota</taxon>
        <taxon>Saccharomycotina</taxon>
        <taxon>Pichiomycetes</taxon>
        <taxon>Metschnikowiaceae</taxon>
        <taxon>Candidozyma</taxon>
    </lineage>
</organism>
<dbReference type="InterPro" id="IPR033524">
    <property type="entry name" value="Glu/Leu/Phe/Val_DH_AS"/>
</dbReference>
<dbReference type="GO" id="GO:0005739">
    <property type="term" value="C:mitochondrion"/>
    <property type="evidence" value="ECO:0007669"/>
    <property type="project" value="UniProtKB-UniRule"/>
</dbReference>
<dbReference type="SUPFAM" id="SSF53223">
    <property type="entry name" value="Aminoacid dehydrogenase-like, N-terminal domain"/>
    <property type="match status" value="1"/>
</dbReference>
<dbReference type="Pfam" id="PF23147">
    <property type="entry name" value="GDH2_N"/>
    <property type="match status" value="1"/>
</dbReference>
<dbReference type="PANTHER" id="PTHR11606">
    <property type="entry name" value="GLUTAMATE DEHYDROGENASE"/>
    <property type="match status" value="1"/>
</dbReference>
<evidence type="ECO:0000256" key="1">
    <source>
        <dbReference type="ARBA" id="ARBA00006382"/>
    </source>
</evidence>
<keyword evidence="2 4" id="KW-0560">Oxidoreductase</keyword>
<dbReference type="VEuPathDB" id="FungiDB:CXQ85_004453"/>
<dbReference type="SMART" id="SM00839">
    <property type="entry name" value="ELFV_dehydrog"/>
    <property type="match status" value="1"/>
</dbReference>
<evidence type="ECO:0000259" key="5">
    <source>
        <dbReference type="SMART" id="SM00839"/>
    </source>
</evidence>
<evidence type="ECO:0000313" key="6">
    <source>
        <dbReference type="EMBL" id="PVH20937.1"/>
    </source>
</evidence>
<dbReference type="InterPro" id="IPR016210">
    <property type="entry name" value="NAD-GDH_euk"/>
</dbReference>
<dbReference type="GeneID" id="37009783"/>
<dbReference type="Gene3D" id="3.40.50.720">
    <property type="entry name" value="NAD(P)-binding Rossmann-like Domain"/>
    <property type="match status" value="1"/>
</dbReference>
<reference evidence="6 7" key="1">
    <citation type="submission" date="2017-12" db="EMBL/GenBank/DDBJ databases">
        <title>Genome Sequence of a Multidrug-Resistant Candida haemulonii Isolate from a Patient with Chronic Leg Ulcers in Israel.</title>
        <authorList>
            <person name="Chow N.A."/>
            <person name="Gade L."/>
            <person name="Batra D."/>
            <person name="Rowe L.A."/>
            <person name="Ben-Ami R."/>
            <person name="Loparev V.N."/>
            <person name="Litvintseva A.P."/>
        </authorList>
    </citation>
    <scope>NUCLEOTIDE SEQUENCE [LARGE SCALE GENOMIC DNA]</scope>
    <source>
        <strain evidence="6 7">B11899</strain>
    </source>
</reference>
<comment type="caution">
    <text evidence="6">The sequence shown here is derived from an EMBL/GenBank/DDBJ whole genome shotgun (WGS) entry which is preliminary data.</text>
</comment>
<dbReference type="Proteomes" id="UP000244309">
    <property type="component" value="Unassembled WGS sequence"/>
</dbReference>
<dbReference type="PIRSF" id="PIRSF000184">
    <property type="entry name" value="GDH_NAD"/>
    <property type="match status" value="1"/>
</dbReference>
<dbReference type="InterPro" id="IPR046346">
    <property type="entry name" value="Aminoacid_DH-like_N_sf"/>
</dbReference>
<dbReference type="RefSeq" id="XP_025341877.1">
    <property type="nucleotide sequence ID" value="XM_025488069.1"/>
</dbReference>
<dbReference type="EMBL" id="PKFO01000004">
    <property type="protein sequence ID" value="PVH20937.1"/>
    <property type="molecule type" value="Genomic_DNA"/>
</dbReference>
<dbReference type="SUPFAM" id="SSF51735">
    <property type="entry name" value="NAD(P)-binding Rossmann-fold domains"/>
    <property type="match status" value="1"/>
</dbReference>
<dbReference type="OrthoDB" id="184415at2759"/>
<dbReference type="InterPro" id="IPR006096">
    <property type="entry name" value="Glu/Leu/Phe/Val/Trp_DH_C"/>
</dbReference>
<dbReference type="PANTHER" id="PTHR11606:SF24">
    <property type="entry name" value="NAD-SPECIFIC GLUTAMATE DEHYDROGENASE"/>
    <property type="match status" value="1"/>
</dbReference>
<dbReference type="PROSITE" id="PS00074">
    <property type="entry name" value="GLFV_DEHYDROGENASE"/>
    <property type="match status" value="1"/>
</dbReference>
<keyword evidence="3 4" id="KW-0520">NAD</keyword>
<comment type="catalytic activity">
    <reaction evidence="4">
        <text>L-glutamate + NAD(+) + H2O = 2-oxoglutarate + NH4(+) + NADH + H(+)</text>
        <dbReference type="Rhea" id="RHEA:15133"/>
        <dbReference type="ChEBI" id="CHEBI:15377"/>
        <dbReference type="ChEBI" id="CHEBI:15378"/>
        <dbReference type="ChEBI" id="CHEBI:16810"/>
        <dbReference type="ChEBI" id="CHEBI:28938"/>
        <dbReference type="ChEBI" id="CHEBI:29985"/>
        <dbReference type="ChEBI" id="CHEBI:57540"/>
        <dbReference type="ChEBI" id="CHEBI:57945"/>
        <dbReference type="EC" id="1.4.1.2"/>
    </reaction>
</comment>
<feature type="domain" description="Glutamate/phenylalanine/leucine/valine/L-tryptophan dehydrogenase C-terminal" evidence="5">
    <location>
        <begin position="690"/>
        <end position="962"/>
    </location>
</feature>
<evidence type="ECO:0000256" key="2">
    <source>
        <dbReference type="ARBA" id="ARBA00023002"/>
    </source>
</evidence>
<comment type="similarity">
    <text evidence="1 4">Belongs to the Glu/Leu/Phe/Val dehydrogenases family.</text>
</comment>
<dbReference type="AlphaFoldDB" id="A0A2V1ARU0"/>